<organism evidence="1">
    <name type="scientific">marine sediment metagenome</name>
    <dbReference type="NCBI Taxonomy" id="412755"/>
    <lineage>
        <taxon>unclassified sequences</taxon>
        <taxon>metagenomes</taxon>
        <taxon>ecological metagenomes</taxon>
    </lineage>
</organism>
<dbReference type="AlphaFoldDB" id="X0UZL3"/>
<accession>X0UZL3</accession>
<sequence>AIVMPYLRGSAFEDRMGCVAWPVPFHAGYPDGKNYGGIHSEAYAATAAEIVAASRRHFSETPELAERIFCWPYRGEVGSAAYERHVRLAGIVRAADRQMPILSQLPPTMPNSAGWSVPKEFSRLADIFAPQGEWLNPADAARLARPEYPLAGLWLAPGTPPYVPSLGVIATPADVRALAWFAMKYKCTGLFLPEVLNWSGEMTSADAGSAARLFYPGTIVGSDKVLPSVRLKRLRRGLQDAAYLSLLKQRQRMGVALAVTNAMVR</sequence>
<evidence type="ECO:0000313" key="1">
    <source>
        <dbReference type="EMBL" id="GAG05723.1"/>
    </source>
</evidence>
<feature type="non-terminal residue" evidence="1">
    <location>
        <position position="1"/>
    </location>
</feature>
<name>X0UZL3_9ZZZZ</name>
<feature type="non-terminal residue" evidence="1">
    <location>
        <position position="265"/>
    </location>
</feature>
<gene>
    <name evidence="1" type="ORF">S01H1_42309</name>
</gene>
<protein>
    <submittedName>
        <fullName evidence="1">Uncharacterized protein</fullName>
    </submittedName>
</protein>
<dbReference type="EMBL" id="BARS01026896">
    <property type="protein sequence ID" value="GAG05723.1"/>
    <property type="molecule type" value="Genomic_DNA"/>
</dbReference>
<reference evidence="1" key="1">
    <citation type="journal article" date="2014" name="Front. Microbiol.">
        <title>High frequency of phylogenetically diverse reductive dehalogenase-homologous genes in deep subseafloor sedimentary metagenomes.</title>
        <authorList>
            <person name="Kawai M."/>
            <person name="Futagami T."/>
            <person name="Toyoda A."/>
            <person name="Takaki Y."/>
            <person name="Nishi S."/>
            <person name="Hori S."/>
            <person name="Arai W."/>
            <person name="Tsubouchi T."/>
            <person name="Morono Y."/>
            <person name="Uchiyama I."/>
            <person name="Ito T."/>
            <person name="Fujiyama A."/>
            <person name="Inagaki F."/>
            <person name="Takami H."/>
        </authorList>
    </citation>
    <scope>NUCLEOTIDE SEQUENCE</scope>
    <source>
        <strain evidence="1">Expedition CK06-06</strain>
    </source>
</reference>
<proteinExistence type="predicted"/>
<comment type="caution">
    <text evidence="1">The sequence shown here is derived from an EMBL/GenBank/DDBJ whole genome shotgun (WGS) entry which is preliminary data.</text>
</comment>